<sequence>MHALACHSSTGVSDHRRCILAADHGRRSDPSERRRGSLLRLDRELGKRNYRNAVAIAKQLQGKPSGLAGFGSAKQVPKRVWLPDDLKLNGTDLSYLSPLLDSTLDSIQSCLDFARTEDSMPGSGQQSVPLEEGNDQPLGEEDIFMCSQHEAGHFLVAYLLGVLPKEYKVLKRGNSSQDQFAGGTVKFVGFEFLREVPELDTLSESIGGRKSSYKVNKRCISSKTFNNFSCVILGGLVAELLSFGYSEGLHSDVDKLDRVIRWLGLTESTVKSHVKWASLNTAFILHQHHETRLQLAKAMGSGQSIGSCINIIENSLHQK</sequence>
<reference evidence="1" key="1">
    <citation type="submission" date="2025-05" db="UniProtKB">
        <authorList>
            <consortium name="RefSeq"/>
        </authorList>
    </citation>
    <scope>NUCLEOTIDE SEQUENCE [LARGE SCALE GENOMIC DNA]</scope>
</reference>
<proteinExistence type="predicted"/>
<evidence type="ECO:0000313" key="2">
    <source>
        <dbReference type="RefSeq" id="XP_030534868.1"/>
    </source>
</evidence>
<reference evidence="2" key="2">
    <citation type="submission" date="2025-08" db="UniProtKB">
        <authorList>
            <consortium name="RefSeq"/>
        </authorList>
    </citation>
    <scope>IDENTIFICATION</scope>
    <source>
        <tissue evidence="2">Leaf</tissue>
    </source>
</reference>
<gene>
    <name evidence="2" type="primary">LOC115743964</name>
</gene>
<name>A0A8B8MZ90_9MYRT</name>
<dbReference type="GO" id="GO:0006508">
    <property type="term" value="P:proteolysis"/>
    <property type="evidence" value="ECO:0007669"/>
    <property type="project" value="InterPro"/>
</dbReference>
<evidence type="ECO:0000313" key="1">
    <source>
        <dbReference type="Proteomes" id="UP000827889"/>
    </source>
</evidence>
<dbReference type="GO" id="GO:0004222">
    <property type="term" value="F:metalloendopeptidase activity"/>
    <property type="evidence" value="ECO:0007669"/>
    <property type="project" value="InterPro"/>
</dbReference>
<dbReference type="PANTHER" id="PTHR33471:SF4">
    <property type="entry name" value="T22H22.11 PROTEIN"/>
    <property type="match status" value="1"/>
</dbReference>
<dbReference type="GO" id="GO:0004176">
    <property type="term" value="F:ATP-dependent peptidase activity"/>
    <property type="evidence" value="ECO:0007669"/>
    <property type="project" value="InterPro"/>
</dbReference>
<dbReference type="KEGG" id="rarg:115743964"/>
<dbReference type="Gene3D" id="1.20.58.760">
    <property type="entry name" value="Peptidase M41"/>
    <property type="match status" value="1"/>
</dbReference>
<dbReference type="AlphaFoldDB" id="A0A8B8MZ90"/>
<dbReference type="SUPFAM" id="SSF140990">
    <property type="entry name" value="FtsH protease domain-like"/>
    <property type="match status" value="1"/>
</dbReference>
<dbReference type="GO" id="GO:0005524">
    <property type="term" value="F:ATP binding"/>
    <property type="evidence" value="ECO:0007669"/>
    <property type="project" value="InterPro"/>
</dbReference>
<dbReference type="InterPro" id="IPR037219">
    <property type="entry name" value="Peptidase_M41-like"/>
</dbReference>
<dbReference type="Proteomes" id="UP000827889">
    <property type="component" value="Chromosome 1"/>
</dbReference>
<dbReference type="OrthoDB" id="66620at2759"/>
<organism evidence="1 2">
    <name type="scientific">Rhodamnia argentea</name>
    <dbReference type="NCBI Taxonomy" id="178133"/>
    <lineage>
        <taxon>Eukaryota</taxon>
        <taxon>Viridiplantae</taxon>
        <taxon>Streptophyta</taxon>
        <taxon>Embryophyta</taxon>
        <taxon>Tracheophyta</taxon>
        <taxon>Spermatophyta</taxon>
        <taxon>Magnoliopsida</taxon>
        <taxon>eudicotyledons</taxon>
        <taxon>Gunneridae</taxon>
        <taxon>Pentapetalae</taxon>
        <taxon>rosids</taxon>
        <taxon>malvids</taxon>
        <taxon>Myrtales</taxon>
        <taxon>Myrtaceae</taxon>
        <taxon>Myrtoideae</taxon>
        <taxon>Myrteae</taxon>
        <taxon>Australasian group</taxon>
        <taxon>Rhodamnia</taxon>
    </lineage>
</organism>
<accession>A0A8B8MZ90</accession>
<dbReference type="PANTHER" id="PTHR33471">
    <property type="entry name" value="ATP-DEPENDENT ZINC METALLOPROTEASE-RELATED"/>
    <property type="match status" value="1"/>
</dbReference>
<protein>
    <submittedName>
        <fullName evidence="2">Uncharacterized protein LOC115743964</fullName>
    </submittedName>
</protein>
<keyword evidence="1" id="KW-1185">Reference proteome</keyword>
<dbReference type="GeneID" id="115743964"/>
<dbReference type="RefSeq" id="XP_030534868.1">
    <property type="nucleotide sequence ID" value="XM_030679008.2"/>
</dbReference>